<gene>
    <name evidence="1" type="ORF">L798_07267</name>
</gene>
<evidence type="ECO:0000313" key="2">
    <source>
        <dbReference type="Proteomes" id="UP000027135"/>
    </source>
</evidence>
<proteinExistence type="predicted"/>
<dbReference type="InParanoid" id="A0A067RCS2"/>
<name>A0A067RCS2_ZOONE</name>
<dbReference type="Proteomes" id="UP000027135">
    <property type="component" value="Unassembled WGS sequence"/>
</dbReference>
<accession>A0A067RCS2</accession>
<protein>
    <submittedName>
        <fullName evidence="1">Uncharacterized protein</fullName>
    </submittedName>
</protein>
<reference evidence="1 2" key="1">
    <citation type="journal article" date="2014" name="Nat. Commun.">
        <title>Molecular traces of alternative social organization in a termite genome.</title>
        <authorList>
            <person name="Terrapon N."/>
            <person name="Li C."/>
            <person name="Robertson H.M."/>
            <person name="Ji L."/>
            <person name="Meng X."/>
            <person name="Booth W."/>
            <person name="Chen Z."/>
            <person name="Childers C.P."/>
            <person name="Glastad K.M."/>
            <person name="Gokhale K."/>
            <person name="Gowin J."/>
            <person name="Gronenberg W."/>
            <person name="Hermansen R.A."/>
            <person name="Hu H."/>
            <person name="Hunt B.G."/>
            <person name="Huylmans A.K."/>
            <person name="Khalil S.M."/>
            <person name="Mitchell R.D."/>
            <person name="Munoz-Torres M.C."/>
            <person name="Mustard J.A."/>
            <person name="Pan H."/>
            <person name="Reese J.T."/>
            <person name="Scharf M.E."/>
            <person name="Sun F."/>
            <person name="Vogel H."/>
            <person name="Xiao J."/>
            <person name="Yang W."/>
            <person name="Yang Z."/>
            <person name="Yang Z."/>
            <person name="Zhou J."/>
            <person name="Zhu J."/>
            <person name="Brent C.S."/>
            <person name="Elsik C.G."/>
            <person name="Goodisman M.A."/>
            <person name="Liberles D.A."/>
            <person name="Roe R.M."/>
            <person name="Vargo E.L."/>
            <person name="Vilcinskas A."/>
            <person name="Wang J."/>
            <person name="Bornberg-Bauer E."/>
            <person name="Korb J."/>
            <person name="Zhang G."/>
            <person name="Liebig J."/>
        </authorList>
    </citation>
    <scope>NUCLEOTIDE SEQUENCE [LARGE SCALE GENOMIC DNA]</scope>
    <source>
        <tissue evidence="1">Whole organism</tissue>
    </source>
</reference>
<evidence type="ECO:0000313" key="1">
    <source>
        <dbReference type="EMBL" id="KDR17726.1"/>
    </source>
</evidence>
<sequence length="43" mass="4829">MFERKISCARTQIEAVETDVLEPSANEELSQDLSDVNFATNVK</sequence>
<keyword evidence="2" id="KW-1185">Reference proteome</keyword>
<dbReference type="AlphaFoldDB" id="A0A067RCS2"/>
<dbReference type="EMBL" id="KK852722">
    <property type="protein sequence ID" value="KDR17726.1"/>
    <property type="molecule type" value="Genomic_DNA"/>
</dbReference>
<organism evidence="1 2">
    <name type="scientific">Zootermopsis nevadensis</name>
    <name type="common">Dampwood termite</name>
    <dbReference type="NCBI Taxonomy" id="136037"/>
    <lineage>
        <taxon>Eukaryota</taxon>
        <taxon>Metazoa</taxon>
        <taxon>Ecdysozoa</taxon>
        <taxon>Arthropoda</taxon>
        <taxon>Hexapoda</taxon>
        <taxon>Insecta</taxon>
        <taxon>Pterygota</taxon>
        <taxon>Neoptera</taxon>
        <taxon>Polyneoptera</taxon>
        <taxon>Dictyoptera</taxon>
        <taxon>Blattodea</taxon>
        <taxon>Blattoidea</taxon>
        <taxon>Termitoidae</taxon>
        <taxon>Termopsidae</taxon>
        <taxon>Zootermopsis</taxon>
    </lineage>
</organism>